<dbReference type="SUPFAM" id="SSF49265">
    <property type="entry name" value="Fibronectin type III"/>
    <property type="match status" value="1"/>
</dbReference>
<dbReference type="InterPro" id="IPR036116">
    <property type="entry name" value="FN3_sf"/>
</dbReference>
<sequence>MNRGNERNLQKKFLSILLMFFMLVSLALANSKAYADDSPIDSSGDITETPTSEEPTLAIENSGASPSLISPTGTIKSTNPVFTWSETSGSTSYQLVVAKGASSVIVTEVPSSNCVETICTYTSTKVLSDGAYTWKVRSFDGTTWSSFAPSLSFTLKAAPRLISPISNTSITLPTYKWQAISGVKKYHIEVYRGSTLVLSKDVSITKCSSTSCSYKPSNALSDGTYKWRVKVYKSSGWGPYSSLSTFVLKSIPTVIYPSSSIHKVRPSFTWTPIKNATKYQLQVLSGNSTILDTTISSSACSTTCIYHPVKALPFSTFKWRIRAYIGSTWASFSPYTSFTVSNGLAFVSNFDAEDPNWIAGYGDWSYSSDCYNGNAEGCYSSYIVGADLDDPDPNSDQINTYYDQDFSDFDYTMKIFRSANLIRDNIIYFRGDPNHVNSQKSWKTGYIFTFTNTGHYLLYINDYGNDVLTSWVGSTTAINRDDWNTVRIRAVGPHIQIFINDEKILDVYDSTLKSGSIGFGASGQFSYFEIHVDSVQVTIP</sequence>
<dbReference type="Gene3D" id="2.60.40.10">
    <property type="entry name" value="Immunoglobulins"/>
    <property type="match status" value="3"/>
</dbReference>
<dbReference type="InterPro" id="IPR010496">
    <property type="entry name" value="AL/BT2_dom"/>
</dbReference>
<dbReference type="EMBL" id="VSSQ01013705">
    <property type="protein sequence ID" value="MPM52084.1"/>
    <property type="molecule type" value="Genomic_DNA"/>
</dbReference>
<comment type="caution">
    <text evidence="3">The sequence shown here is derived from an EMBL/GenBank/DDBJ whole genome shotgun (WGS) entry which is preliminary data.</text>
</comment>
<feature type="region of interest" description="Disordered" evidence="1">
    <location>
        <begin position="36"/>
        <end position="63"/>
    </location>
</feature>
<organism evidence="3">
    <name type="scientific">bioreactor metagenome</name>
    <dbReference type="NCBI Taxonomy" id="1076179"/>
    <lineage>
        <taxon>unclassified sequences</taxon>
        <taxon>metagenomes</taxon>
        <taxon>ecological metagenomes</taxon>
    </lineage>
</organism>
<feature type="domain" description="Fibronectin type-III" evidence="2">
    <location>
        <begin position="158"/>
        <end position="251"/>
    </location>
</feature>
<dbReference type="InterPro" id="IPR003961">
    <property type="entry name" value="FN3_dom"/>
</dbReference>
<dbReference type="AlphaFoldDB" id="A0A645AR59"/>
<evidence type="ECO:0000256" key="1">
    <source>
        <dbReference type="SAM" id="MobiDB-lite"/>
    </source>
</evidence>
<dbReference type="Gene3D" id="2.60.120.560">
    <property type="entry name" value="Exo-inulinase, domain 1"/>
    <property type="match status" value="1"/>
</dbReference>
<name>A0A645AR59_9ZZZZ</name>
<proteinExistence type="predicted"/>
<evidence type="ECO:0000259" key="2">
    <source>
        <dbReference type="PROSITE" id="PS50853"/>
    </source>
</evidence>
<protein>
    <recommendedName>
        <fullName evidence="2">Fibronectin type-III domain-containing protein</fullName>
    </recommendedName>
</protein>
<feature type="compositionally biased region" description="Polar residues" evidence="1">
    <location>
        <begin position="40"/>
        <end position="54"/>
    </location>
</feature>
<dbReference type="GO" id="GO:0016787">
    <property type="term" value="F:hydrolase activity"/>
    <property type="evidence" value="ECO:0007669"/>
    <property type="project" value="InterPro"/>
</dbReference>
<dbReference type="PROSITE" id="PS50853">
    <property type="entry name" value="FN3"/>
    <property type="match status" value="1"/>
</dbReference>
<reference evidence="3" key="1">
    <citation type="submission" date="2019-08" db="EMBL/GenBank/DDBJ databases">
        <authorList>
            <person name="Kucharzyk K."/>
            <person name="Murdoch R.W."/>
            <person name="Higgins S."/>
            <person name="Loffler F."/>
        </authorList>
    </citation>
    <scope>NUCLEOTIDE SEQUENCE</scope>
</reference>
<dbReference type="Pfam" id="PF06439">
    <property type="entry name" value="3keto-disac_hyd"/>
    <property type="match status" value="1"/>
</dbReference>
<accession>A0A645AR59</accession>
<gene>
    <name evidence="3" type="ORF">SDC9_98837</name>
</gene>
<dbReference type="InterPro" id="IPR013783">
    <property type="entry name" value="Ig-like_fold"/>
</dbReference>
<evidence type="ECO:0000313" key="3">
    <source>
        <dbReference type="EMBL" id="MPM52084.1"/>
    </source>
</evidence>